<dbReference type="AlphaFoldDB" id="A0A6A6T6Y4"/>
<evidence type="ECO:0000313" key="2">
    <source>
        <dbReference type="Proteomes" id="UP000799324"/>
    </source>
</evidence>
<gene>
    <name evidence="1" type="ORF">K491DRAFT_692898</name>
</gene>
<protein>
    <submittedName>
        <fullName evidence="1">Uncharacterized protein</fullName>
    </submittedName>
</protein>
<sequence length="326" mass="36374">MASAEGLLHAHEKAQANLQVKMSTVPVHTILRKKHPTIIDIYEGNENLMTHGVPQHLSYSFLFSNFNALATMGFSADAPTDNLDLVKAIWYWGMDKEHSLNLRWKPVRLNVILATFILANVENGQAVSEWVSDDALPFVTQFFQAWCATLHKGAPTDGFSVQERFLDTWIHGEYDLTHFSNRGLRRLQGFVDKLLVADHGINKSSTDLETALSKMSPGQLSQHGVALAVQYCYAFEKEHAHGHEIGAENMVVDTDLSLDDLARVDWGCPLVSSLLTDVDSSIPAPVDIPRPVKRRAPWISTDAAVDIFERKLNVDDVQKMFEGIAI</sequence>
<dbReference type="OrthoDB" id="3801165at2759"/>
<evidence type="ECO:0000313" key="1">
    <source>
        <dbReference type="EMBL" id="KAF2655432.1"/>
    </source>
</evidence>
<proteinExistence type="predicted"/>
<name>A0A6A6T6Y4_9PLEO</name>
<keyword evidence="2" id="KW-1185">Reference proteome</keyword>
<dbReference type="EMBL" id="MU004349">
    <property type="protein sequence ID" value="KAF2655432.1"/>
    <property type="molecule type" value="Genomic_DNA"/>
</dbReference>
<accession>A0A6A6T6Y4</accession>
<reference evidence="1" key="1">
    <citation type="journal article" date="2020" name="Stud. Mycol.">
        <title>101 Dothideomycetes genomes: a test case for predicting lifestyles and emergence of pathogens.</title>
        <authorList>
            <person name="Haridas S."/>
            <person name="Albert R."/>
            <person name="Binder M."/>
            <person name="Bloem J."/>
            <person name="Labutti K."/>
            <person name="Salamov A."/>
            <person name="Andreopoulos B."/>
            <person name="Baker S."/>
            <person name="Barry K."/>
            <person name="Bills G."/>
            <person name="Bluhm B."/>
            <person name="Cannon C."/>
            <person name="Castanera R."/>
            <person name="Culley D."/>
            <person name="Daum C."/>
            <person name="Ezra D."/>
            <person name="Gonzalez J."/>
            <person name="Henrissat B."/>
            <person name="Kuo A."/>
            <person name="Liang C."/>
            <person name="Lipzen A."/>
            <person name="Lutzoni F."/>
            <person name="Magnuson J."/>
            <person name="Mondo S."/>
            <person name="Nolan M."/>
            <person name="Ohm R."/>
            <person name="Pangilinan J."/>
            <person name="Park H.-J."/>
            <person name="Ramirez L."/>
            <person name="Alfaro M."/>
            <person name="Sun H."/>
            <person name="Tritt A."/>
            <person name="Yoshinaga Y."/>
            <person name="Zwiers L.-H."/>
            <person name="Turgeon B."/>
            <person name="Goodwin S."/>
            <person name="Spatafora J."/>
            <person name="Crous P."/>
            <person name="Grigoriev I."/>
        </authorList>
    </citation>
    <scope>NUCLEOTIDE SEQUENCE</scope>
    <source>
        <strain evidence="1">CBS 122681</strain>
    </source>
</reference>
<organism evidence="1 2">
    <name type="scientific">Lophiostoma macrostomum CBS 122681</name>
    <dbReference type="NCBI Taxonomy" id="1314788"/>
    <lineage>
        <taxon>Eukaryota</taxon>
        <taxon>Fungi</taxon>
        <taxon>Dikarya</taxon>
        <taxon>Ascomycota</taxon>
        <taxon>Pezizomycotina</taxon>
        <taxon>Dothideomycetes</taxon>
        <taxon>Pleosporomycetidae</taxon>
        <taxon>Pleosporales</taxon>
        <taxon>Lophiostomataceae</taxon>
        <taxon>Lophiostoma</taxon>
    </lineage>
</organism>
<dbReference type="Proteomes" id="UP000799324">
    <property type="component" value="Unassembled WGS sequence"/>
</dbReference>